<evidence type="ECO:0000313" key="1">
    <source>
        <dbReference type="EMBL" id="QDV37351.1"/>
    </source>
</evidence>
<dbReference type="AlphaFoldDB" id="A0A518H942"/>
<gene>
    <name evidence="1" type="ORF">ElP_52880</name>
</gene>
<evidence type="ECO:0000313" key="2">
    <source>
        <dbReference type="Proteomes" id="UP000317835"/>
    </source>
</evidence>
<reference evidence="1 2" key="1">
    <citation type="submission" date="2019-02" db="EMBL/GenBank/DDBJ databases">
        <title>Deep-cultivation of Planctomycetes and their phenomic and genomic characterization uncovers novel biology.</title>
        <authorList>
            <person name="Wiegand S."/>
            <person name="Jogler M."/>
            <person name="Boedeker C."/>
            <person name="Pinto D."/>
            <person name="Vollmers J."/>
            <person name="Rivas-Marin E."/>
            <person name="Kohn T."/>
            <person name="Peeters S.H."/>
            <person name="Heuer A."/>
            <person name="Rast P."/>
            <person name="Oberbeckmann S."/>
            <person name="Bunk B."/>
            <person name="Jeske O."/>
            <person name="Meyerdierks A."/>
            <person name="Storesund J.E."/>
            <person name="Kallscheuer N."/>
            <person name="Luecker S."/>
            <person name="Lage O.M."/>
            <person name="Pohl T."/>
            <person name="Merkel B.J."/>
            <person name="Hornburger P."/>
            <person name="Mueller R.-W."/>
            <person name="Bruemmer F."/>
            <person name="Labrenz M."/>
            <person name="Spormann A.M."/>
            <person name="Op den Camp H."/>
            <person name="Overmann J."/>
            <person name="Amann R."/>
            <person name="Jetten M.S.M."/>
            <person name="Mascher T."/>
            <person name="Medema M.H."/>
            <person name="Devos D.P."/>
            <person name="Kaster A.-K."/>
            <person name="Ovreas L."/>
            <person name="Rohde M."/>
            <person name="Galperin M.Y."/>
            <person name="Jogler C."/>
        </authorList>
    </citation>
    <scope>NUCLEOTIDE SEQUENCE [LARGE SCALE GENOMIC DNA]</scope>
    <source>
        <strain evidence="1 2">ElP</strain>
    </source>
</reference>
<dbReference type="EMBL" id="CP036426">
    <property type="protein sequence ID" value="QDV37351.1"/>
    <property type="molecule type" value="Genomic_DNA"/>
</dbReference>
<name>A0A518H942_9BACT</name>
<protein>
    <submittedName>
        <fullName evidence="1">Uncharacterized protein</fullName>
    </submittedName>
</protein>
<sequence>MLTVACPDLPLDPHLQNLVRVNEESRLPHVDDLISRKQSGPEQSALDDTDVASVRERLVAGLMEAQRESLLPEAPSARPALDDLLVRLRLGSSLG</sequence>
<dbReference type="Proteomes" id="UP000317835">
    <property type="component" value="Chromosome"/>
</dbReference>
<dbReference type="KEGG" id="tpla:ElP_52880"/>
<keyword evidence="2" id="KW-1185">Reference proteome</keyword>
<accession>A0A518H942</accession>
<organism evidence="1 2">
    <name type="scientific">Tautonia plasticadhaerens</name>
    <dbReference type="NCBI Taxonomy" id="2527974"/>
    <lineage>
        <taxon>Bacteria</taxon>
        <taxon>Pseudomonadati</taxon>
        <taxon>Planctomycetota</taxon>
        <taxon>Planctomycetia</taxon>
        <taxon>Isosphaerales</taxon>
        <taxon>Isosphaeraceae</taxon>
        <taxon>Tautonia</taxon>
    </lineage>
</organism>
<proteinExistence type="predicted"/>